<dbReference type="GO" id="GO:0051315">
    <property type="term" value="P:attachment of mitotic spindle microtubules to kinetochore"/>
    <property type="evidence" value="ECO:0007669"/>
    <property type="project" value="UniProtKB-UniRule"/>
</dbReference>
<dbReference type="InterPro" id="IPR055260">
    <property type="entry name" value="Ndc80_CH"/>
</dbReference>
<evidence type="ECO:0000259" key="11">
    <source>
        <dbReference type="Pfam" id="PF03801"/>
    </source>
</evidence>
<comment type="function">
    <text evidence="8">Acts as a component of the essential kinetochore-associated NDC80 complex, which is required for chromosome segregation and spindle checkpoint activity.</text>
</comment>
<dbReference type="InterPro" id="IPR055307">
    <property type="entry name" value="NDC80_plants"/>
</dbReference>
<dbReference type="EMBL" id="LR031880">
    <property type="protein sequence ID" value="VDD61959.1"/>
    <property type="molecule type" value="Genomic_DNA"/>
</dbReference>
<sequence length="574" mass="64547">MRGKATGKRKATDIFGGAPPPPPPSVEHHRHLVNSRDSDASFASSRPSSVGVSRDPYSERSQAIRSINTFLASHNFPISLRASPGPPVKDISETLKFLLSTIDFPCDALKWDEDVVFFLKSLNCLLKLTKSTLRAPNSPHNWPNVLAVANWLVQYARYRQHLSSSPASADGNSMQSFGFQSFCHFIRNEDDMVNDLDSDFFGKLEGEKASIAETIVNCEKVSGELEAKLDALRKGPSKKEALERVKADFEKDVNKFCTMVTERSERTRGMEKVLEEKEREVIAKEEERGRISEENEELKKSVEEQSFNVRDVERMKRELLAVERDVSEAEAARNGWEQKAWELNSKISNQFHQIQTLAIDCNQAMRRLKVDVQFVVNGRGVEPGEVMGVDYKAVVKPDLCSLCDGIKEGSMKKVQELVTLQEHASEMAAKIESRKRLLWSIQLQITEVEDKMRIVKKEAQELTAKCDLEAKTMAGGLKTEEMNLEDVEKEAAEMLKASEVRLEEEVKQSEAEVQATAAKPFELIDSISKHKEYMDSKISEVKTRVEDTASAVSEIYKASLKRHLGGSLESRCGN</sequence>
<dbReference type="Gene3D" id="1.10.418.30">
    <property type="entry name" value="Ncd80 complex, Ncd80 subunit"/>
    <property type="match status" value="1"/>
</dbReference>
<dbReference type="AlphaFoldDB" id="A0A3P6H7M0"/>
<evidence type="ECO:0000256" key="8">
    <source>
        <dbReference type="RuleBase" id="RU368072"/>
    </source>
</evidence>
<dbReference type="GO" id="GO:0051301">
    <property type="term" value="P:cell division"/>
    <property type="evidence" value="ECO:0007669"/>
    <property type="project" value="UniProtKB-UniRule"/>
</dbReference>
<keyword evidence="2 8" id="KW-0158">Chromosome</keyword>
<evidence type="ECO:0000256" key="3">
    <source>
        <dbReference type="ARBA" id="ARBA00022618"/>
    </source>
</evidence>
<evidence type="ECO:0000256" key="1">
    <source>
        <dbReference type="ARBA" id="ARBA00007050"/>
    </source>
</evidence>
<feature type="domain" description="Kinetochore protein Ndc80 CH" evidence="11">
    <location>
        <begin position="30"/>
        <end position="161"/>
    </location>
</feature>
<evidence type="ECO:0000256" key="2">
    <source>
        <dbReference type="ARBA" id="ARBA00022454"/>
    </source>
</evidence>
<comment type="subunit">
    <text evidence="8">Component of the NDC80 complex.</text>
</comment>
<gene>
    <name evidence="12" type="ORF">BOLC6T37412H</name>
</gene>
<dbReference type="InterPro" id="IPR038273">
    <property type="entry name" value="Ndc80_sf"/>
</dbReference>
<dbReference type="PANTHER" id="PTHR46681:SF1">
    <property type="entry name" value="KINETOCHORE PROTEIN NDC80 HOMOLOG"/>
    <property type="match status" value="1"/>
</dbReference>
<keyword evidence="3 8" id="KW-0132">Cell division</keyword>
<reference evidence="12" key="1">
    <citation type="submission" date="2018-11" db="EMBL/GenBank/DDBJ databases">
        <authorList>
            <consortium name="Genoscope - CEA"/>
            <person name="William W."/>
        </authorList>
    </citation>
    <scope>NUCLEOTIDE SEQUENCE</scope>
</reference>
<organism evidence="12">
    <name type="scientific">Brassica oleracea</name>
    <name type="common">Wild cabbage</name>
    <dbReference type="NCBI Taxonomy" id="3712"/>
    <lineage>
        <taxon>Eukaryota</taxon>
        <taxon>Viridiplantae</taxon>
        <taxon>Streptophyta</taxon>
        <taxon>Embryophyta</taxon>
        <taxon>Tracheophyta</taxon>
        <taxon>Spermatophyta</taxon>
        <taxon>Magnoliopsida</taxon>
        <taxon>eudicotyledons</taxon>
        <taxon>Gunneridae</taxon>
        <taxon>Pentapetalae</taxon>
        <taxon>rosids</taxon>
        <taxon>malvids</taxon>
        <taxon>Brassicales</taxon>
        <taxon>Brassicaceae</taxon>
        <taxon>Brassiceae</taxon>
        <taxon>Brassica</taxon>
    </lineage>
</organism>
<feature type="region of interest" description="Disordered" evidence="10">
    <location>
        <begin position="1"/>
        <end position="57"/>
    </location>
</feature>
<keyword evidence="5 9" id="KW-0175">Coiled coil</keyword>
<evidence type="ECO:0000313" key="12">
    <source>
        <dbReference type="EMBL" id="VDD61959.1"/>
    </source>
</evidence>
<keyword evidence="8" id="KW-0995">Kinetochore</keyword>
<keyword evidence="4 8" id="KW-0498">Mitosis</keyword>
<dbReference type="GO" id="GO:0005634">
    <property type="term" value="C:nucleus"/>
    <property type="evidence" value="ECO:0007669"/>
    <property type="project" value="UniProtKB-SubCell"/>
</dbReference>
<feature type="coiled-coil region" evidence="9">
    <location>
        <begin position="267"/>
        <end position="339"/>
    </location>
</feature>
<feature type="coiled-coil region" evidence="9">
    <location>
        <begin position="445"/>
        <end position="519"/>
    </location>
</feature>
<keyword evidence="7 8" id="KW-0137">Centromere</keyword>
<keyword evidence="6 8" id="KW-0131">Cell cycle</keyword>
<keyword evidence="8" id="KW-0539">Nucleus</keyword>
<name>A0A3P6H7M0_BRAOL</name>
<dbReference type="GO" id="GO:0031262">
    <property type="term" value="C:Ndc80 complex"/>
    <property type="evidence" value="ECO:0007669"/>
    <property type="project" value="UniProtKB-UniRule"/>
</dbReference>
<accession>A0A3P6H7M0</accession>
<comment type="similarity">
    <text evidence="1 8">Belongs to the NDC80/HEC1 family.</text>
</comment>
<comment type="subcellular location">
    <subcellularLocation>
        <location evidence="8">Chromosome</location>
        <location evidence="8">Centromere</location>
        <location evidence="8">Kinetochore</location>
    </subcellularLocation>
    <subcellularLocation>
        <location evidence="8">Nucleus</location>
    </subcellularLocation>
</comment>
<evidence type="ECO:0000256" key="10">
    <source>
        <dbReference type="SAM" id="MobiDB-lite"/>
    </source>
</evidence>
<protein>
    <recommendedName>
        <fullName evidence="8">Kinetochore protein NDC80</fullName>
    </recommendedName>
</protein>
<evidence type="ECO:0000256" key="5">
    <source>
        <dbReference type="ARBA" id="ARBA00023054"/>
    </source>
</evidence>
<dbReference type="PANTHER" id="PTHR46681">
    <property type="entry name" value="KINETOCHORE PROTEIN NDC80 HOMOLOG"/>
    <property type="match status" value="1"/>
</dbReference>
<evidence type="ECO:0000256" key="9">
    <source>
        <dbReference type="SAM" id="Coils"/>
    </source>
</evidence>
<dbReference type="Pfam" id="PF03801">
    <property type="entry name" value="Ndc80_HEC"/>
    <property type="match status" value="1"/>
</dbReference>
<feature type="compositionally biased region" description="Low complexity" evidence="10">
    <location>
        <begin position="40"/>
        <end position="55"/>
    </location>
</feature>
<evidence type="ECO:0000256" key="7">
    <source>
        <dbReference type="ARBA" id="ARBA00023328"/>
    </source>
</evidence>
<evidence type="ECO:0000256" key="6">
    <source>
        <dbReference type="ARBA" id="ARBA00023306"/>
    </source>
</evidence>
<proteinExistence type="inferred from homology"/>
<evidence type="ECO:0000256" key="4">
    <source>
        <dbReference type="ARBA" id="ARBA00022776"/>
    </source>
</evidence>